<evidence type="ECO:0008006" key="3">
    <source>
        <dbReference type="Google" id="ProtNLM"/>
    </source>
</evidence>
<evidence type="ECO:0000313" key="1">
    <source>
        <dbReference type="EMBL" id="RCI72420.1"/>
    </source>
</evidence>
<sequence>MTQWQLLADDLWGGEKNICFFVHSGACFWVVDDKFNFILDAEKDYRAYLDKGHITQEQYASACMTFRGGVLKLTAENFLKYLRAEERWVLSRQDLKDMFVCGLDLSESLHGRIEDYYLSGVELSASYFHDANAVASRLPMFYVNFDRKIYMHMDCNRAHEELAYSDWLAKCSDFCHLVPDRERYWVLEGMDYWKYRFLQSA</sequence>
<name>A0A367M4V1_PSEAI</name>
<dbReference type="EMBL" id="QORE01000961">
    <property type="protein sequence ID" value="RCI72420.1"/>
    <property type="molecule type" value="Genomic_DNA"/>
</dbReference>
<dbReference type="Proteomes" id="UP000253594">
    <property type="component" value="Unassembled WGS sequence"/>
</dbReference>
<gene>
    <name evidence="1" type="ORF">DT376_23845</name>
</gene>
<reference evidence="1 2" key="1">
    <citation type="submission" date="2018-07" db="EMBL/GenBank/DDBJ databases">
        <title>Mechanisms of high-level aminoglycoside resistance among Gram-negative pathogens in Brazil.</title>
        <authorList>
            <person name="Ballaben A.S."/>
            <person name="Darini A.L.C."/>
            <person name="Doi Y."/>
        </authorList>
    </citation>
    <scope>NUCLEOTIDE SEQUENCE [LARGE SCALE GENOMIC DNA]</scope>
    <source>
        <strain evidence="1 2">B2-305</strain>
    </source>
</reference>
<protein>
    <recommendedName>
        <fullName evidence="3">CdiIo1</fullName>
    </recommendedName>
</protein>
<evidence type="ECO:0000313" key="2">
    <source>
        <dbReference type="Proteomes" id="UP000253594"/>
    </source>
</evidence>
<dbReference type="RefSeq" id="WP_010793046.1">
    <property type="nucleotide sequence ID" value="NZ_BSAO01000119.1"/>
</dbReference>
<proteinExistence type="predicted"/>
<comment type="caution">
    <text evidence="1">The sequence shown here is derived from an EMBL/GenBank/DDBJ whole genome shotgun (WGS) entry which is preliminary data.</text>
</comment>
<dbReference type="AlphaFoldDB" id="A0A367M4V1"/>
<organism evidence="1 2">
    <name type="scientific">Pseudomonas aeruginosa</name>
    <dbReference type="NCBI Taxonomy" id="287"/>
    <lineage>
        <taxon>Bacteria</taxon>
        <taxon>Pseudomonadati</taxon>
        <taxon>Pseudomonadota</taxon>
        <taxon>Gammaproteobacteria</taxon>
        <taxon>Pseudomonadales</taxon>
        <taxon>Pseudomonadaceae</taxon>
        <taxon>Pseudomonas</taxon>
    </lineage>
</organism>
<accession>A0A367M4V1</accession>